<dbReference type="Gene3D" id="2.60.40.10">
    <property type="entry name" value="Immunoglobulins"/>
    <property type="match status" value="1"/>
</dbReference>
<keyword evidence="3" id="KW-1185">Reference proteome</keyword>
<dbReference type="Proteomes" id="UP001500101">
    <property type="component" value="Unassembled WGS sequence"/>
</dbReference>
<proteinExistence type="predicted"/>
<reference evidence="3" key="1">
    <citation type="journal article" date="2019" name="Int. J. Syst. Evol. Microbiol.">
        <title>The Global Catalogue of Microorganisms (GCM) 10K type strain sequencing project: providing services to taxonomists for standard genome sequencing and annotation.</title>
        <authorList>
            <consortium name="The Broad Institute Genomics Platform"/>
            <consortium name="The Broad Institute Genome Sequencing Center for Infectious Disease"/>
            <person name="Wu L."/>
            <person name="Ma J."/>
        </authorList>
    </citation>
    <scope>NUCLEOTIDE SEQUENCE [LARGE SCALE GENOMIC DNA]</scope>
    <source>
        <strain evidence="3">JCM 16704</strain>
    </source>
</reference>
<dbReference type="PANTHER" id="PTHR46388">
    <property type="entry name" value="NHL REPEAT-CONTAINING PROTEIN 2"/>
    <property type="match status" value="1"/>
</dbReference>
<accession>A0ABP7Z0E8</accession>
<name>A0ABP7Z0E8_9SPHI</name>
<gene>
    <name evidence="2" type="ORF">GCM10022216_27880</name>
</gene>
<sequence>MKLYNSIIGLITILFLFGCAKDGLWNQDTEVQRGRVVGTLTSSEDGSPLSGVKILFERQTKASGANSFVDTVGTNAEGKFSYEIPFPNKVRVVLRDTGRYEADTAFVDVAEGTEYTIALQTAPRFGVAKVISTVVDQDGKPLAEIKVGLFLRESNNESYVAADTILTNAQGQATFENIAFPVNYMLKIVENPKAYEIDSVQNKLTSKQDVQVELKTRTKFGKGTIDLIAKNYHSLKVLKGETVNIQVKSVFDEDFSAVKQYQLDANGKVSIPNFIYPAEIKITPTSTGHPFAAATFSLEESNVINGFTFELRDLKPRYEIPVYTNLKVSTLDVGMTLANPTGIASDSKGNIYFADGSGHKIIRVDRKGAAKVLISGSAGTVDGPLETATLNQVWGLIVDREDNIYFVDNASSGSSHKVRKITFDAQGGGVVSTIAGSGSSGGANGVGTAATFNRPAGLAIDNDAQILYVGEWGGHRVRKIDLATKTVTTLMGTGSAANTEGFGVNAAINQPAIGLALSPDNKKLYVGGNASNSDPNSRIGVIDVSTGAFKFFVGNNGDYRAGAPRGMFITSNGDMIYSANAAALREIRIVNLNQTVGDARYTKLAGSGAGYADGNALTAKFAGPLGITYNPWTGNWYIADGDGSTKNVRIMRSADID</sequence>
<dbReference type="EMBL" id="BAAAZI010000011">
    <property type="protein sequence ID" value="GAA4144685.1"/>
    <property type="molecule type" value="Genomic_DNA"/>
</dbReference>
<dbReference type="PROSITE" id="PS51257">
    <property type="entry name" value="PROKAR_LIPOPROTEIN"/>
    <property type="match status" value="1"/>
</dbReference>
<comment type="caution">
    <text evidence="2">The sequence shown here is derived from an EMBL/GenBank/DDBJ whole genome shotgun (WGS) entry which is preliminary data.</text>
</comment>
<dbReference type="InterPro" id="IPR041033">
    <property type="entry name" value="SpaA_PFL_dom_1"/>
</dbReference>
<feature type="domain" description="SpaA-like prealbumin fold" evidence="1">
    <location>
        <begin position="135"/>
        <end position="213"/>
    </location>
</feature>
<dbReference type="Pfam" id="PF17802">
    <property type="entry name" value="SpaA"/>
    <property type="match status" value="1"/>
</dbReference>
<organism evidence="2 3">
    <name type="scientific">Sphingobacterium kyonggiense</name>
    <dbReference type="NCBI Taxonomy" id="714075"/>
    <lineage>
        <taxon>Bacteria</taxon>
        <taxon>Pseudomonadati</taxon>
        <taxon>Bacteroidota</taxon>
        <taxon>Sphingobacteriia</taxon>
        <taxon>Sphingobacteriales</taxon>
        <taxon>Sphingobacteriaceae</taxon>
        <taxon>Sphingobacterium</taxon>
    </lineage>
</organism>
<dbReference type="InterPro" id="IPR013783">
    <property type="entry name" value="Ig-like_fold"/>
</dbReference>
<evidence type="ECO:0000259" key="1">
    <source>
        <dbReference type="Pfam" id="PF17802"/>
    </source>
</evidence>
<dbReference type="SUPFAM" id="SSF63829">
    <property type="entry name" value="Calcium-dependent phosphotriesterase"/>
    <property type="match status" value="1"/>
</dbReference>
<evidence type="ECO:0000313" key="3">
    <source>
        <dbReference type="Proteomes" id="UP001500101"/>
    </source>
</evidence>
<protein>
    <recommendedName>
        <fullName evidence="1">SpaA-like prealbumin fold domain-containing protein</fullName>
    </recommendedName>
</protein>
<dbReference type="RefSeq" id="WP_344675384.1">
    <property type="nucleotide sequence ID" value="NZ_BAAAZI010000011.1"/>
</dbReference>
<evidence type="ECO:0000313" key="2">
    <source>
        <dbReference type="EMBL" id="GAA4144685.1"/>
    </source>
</evidence>
<dbReference type="PANTHER" id="PTHR46388:SF2">
    <property type="entry name" value="NHL REPEAT-CONTAINING PROTEIN 2"/>
    <property type="match status" value="1"/>
</dbReference>
<dbReference type="Gene3D" id="2.120.10.30">
    <property type="entry name" value="TolB, C-terminal domain"/>
    <property type="match status" value="3"/>
</dbReference>
<dbReference type="InterPro" id="IPR011042">
    <property type="entry name" value="6-blade_b-propeller_TolB-like"/>
</dbReference>